<protein>
    <submittedName>
        <fullName evidence="4">Nucleoside deaminase</fullName>
    </submittedName>
</protein>
<dbReference type="AlphaFoldDB" id="A0A4Z0GWG8"/>
<organism evidence="4 5">
    <name type="scientific">Halobacillus salinus</name>
    <dbReference type="NCBI Taxonomy" id="192814"/>
    <lineage>
        <taxon>Bacteria</taxon>
        <taxon>Bacillati</taxon>
        <taxon>Bacillota</taxon>
        <taxon>Bacilli</taxon>
        <taxon>Bacillales</taxon>
        <taxon>Bacillaceae</taxon>
        <taxon>Halobacillus</taxon>
    </lineage>
</organism>
<dbReference type="EMBL" id="SRJC01000008">
    <property type="protein sequence ID" value="TGB01094.1"/>
    <property type="molecule type" value="Genomic_DNA"/>
</dbReference>
<dbReference type="CDD" id="cd01285">
    <property type="entry name" value="nucleoside_deaminase"/>
    <property type="match status" value="1"/>
</dbReference>
<reference evidence="4 5" key="1">
    <citation type="journal article" date="2003" name="Int. J. Syst. Evol. Microbiol.">
        <title>Halobacillus salinus sp. nov., isolated from a salt lake on the coast of the East Sea in Korea.</title>
        <authorList>
            <person name="Yoon J.H."/>
            <person name="Kang K.H."/>
            <person name="Park Y.H."/>
        </authorList>
    </citation>
    <scope>NUCLEOTIDE SEQUENCE [LARGE SCALE GENOMIC DNA]</scope>
    <source>
        <strain evidence="4 5">HSL-3</strain>
    </source>
</reference>
<name>A0A4Z0GWG8_9BACI</name>
<dbReference type="InterPro" id="IPR016193">
    <property type="entry name" value="Cytidine_deaminase-like"/>
</dbReference>
<proteinExistence type="predicted"/>
<gene>
    <name evidence="4" type="ORF">E4663_18255</name>
</gene>
<dbReference type="PANTHER" id="PTHR11079:SF161">
    <property type="entry name" value="CMP_DCMP-TYPE DEAMINASE DOMAIN-CONTAINING PROTEIN"/>
    <property type="match status" value="1"/>
</dbReference>
<evidence type="ECO:0000256" key="2">
    <source>
        <dbReference type="ARBA" id="ARBA00022833"/>
    </source>
</evidence>
<dbReference type="STRING" id="192814.GCA_900166575_00237"/>
<evidence type="ECO:0000313" key="4">
    <source>
        <dbReference type="EMBL" id="TGB01094.1"/>
    </source>
</evidence>
<dbReference type="Proteomes" id="UP000297982">
    <property type="component" value="Unassembled WGS sequence"/>
</dbReference>
<dbReference type="GO" id="GO:0008270">
    <property type="term" value="F:zinc ion binding"/>
    <property type="evidence" value="ECO:0007669"/>
    <property type="project" value="InterPro"/>
</dbReference>
<dbReference type="PANTHER" id="PTHR11079">
    <property type="entry name" value="CYTOSINE DEAMINASE FAMILY MEMBER"/>
    <property type="match status" value="1"/>
</dbReference>
<sequence length="153" mass="17015">MTYNDEYFMKIAIEQASKARAEGNEPFGAILVKGDEIVKIAENKVHTHSDPTYHAEIGLIRDFCSENQLFDLQEYTLYTSCEPCVMCSGAMVWSNLGKLVYSVEHDQLAEIAGDNIMISCEEVFGKSPMQPTVAGPVLNEEGLKVFDGYTFGE</sequence>
<dbReference type="InterPro" id="IPR002125">
    <property type="entry name" value="CMP_dCMP_dom"/>
</dbReference>
<dbReference type="PROSITE" id="PS00903">
    <property type="entry name" value="CYT_DCMP_DEAMINASES_1"/>
    <property type="match status" value="1"/>
</dbReference>
<comment type="caution">
    <text evidence="4">The sequence shown here is derived from an EMBL/GenBank/DDBJ whole genome shotgun (WGS) entry which is preliminary data.</text>
</comment>
<dbReference type="Gene3D" id="3.40.140.10">
    <property type="entry name" value="Cytidine Deaminase, domain 2"/>
    <property type="match status" value="1"/>
</dbReference>
<dbReference type="RefSeq" id="WP_135328701.1">
    <property type="nucleotide sequence ID" value="NZ_SRJC01000008.1"/>
</dbReference>
<dbReference type="SUPFAM" id="SSF53927">
    <property type="entry name" value="Cytidine deaminase-like"/>
    <property type="match status" value="1"/>
</dbReference>
<accession>A0A4Z0GWG8</accession>
<evidence type="ECO:0000259" key="3">
    <source>
        <dbReference type="PROSITE" id="PS51747"/>
    </source>
</evidence>
<dbReference type="PROSITE" id="PS51747">
    <property type="entry name" value="CYT_DCMP_DEAMINASES_2"/>
    <property type="match status" value="1"/>
</dbReference>
<evidence type="ECO:0000256" key="1">
    <source>
        <dbReference type="ARBA" id="ARBA00022723"/>
    </source>
</evidence>
<keyword evidence="1" id="KW-0479">Metal-binding</keyword>
<feature type="domain" description="CMP/dCMP-type deaminase" evidence="3">
    <location>
        <begin position="3"/>
        <end position="115"/>
    </location>
</feature>
<dbReference type="GO" id="GO:0006152">
    <property type="term" value="P:purine nucleoside catabolic process"/>
    <property type="evidence" value="ECO:0007669"/>
    <property type="project" value="TreeGrafter"/>
</dbReference>
<keyword evidence="2" id="KW-0862">Zinc</keyword>
<evidence type="ECO:0000313" key="5">
    <source>
        <dbReference type="Proteomes" id="UP000297982"/>
    </source>
</evidence>
<keyword evidence="5" id="KW-1185">Reference proteome</keyword>
<dbReference type="Pfam" id="PF00383">
    <property type="entry name" value="dCMP_cyt_deam_1"/>
    <property type="match status" value="1"/>
</dbReference>
<dbReference type="InterPro" id="IPR016192">
    <property type="entry name" value="APOBEC/CMP_deaminase_Zn-bd"/>
</dbReference>
<dbReference type="GO" id="GO:0047974">
    <property type="term" value="F:guanosine deaminase activity"/>
    <property type="evidence" value="ECO:0007669"/>
    <property type="project" value="TreeGrafter"/>
</dbReference>